<protein>
    <submittedName>
        <fullName evidence="1">Uncharacterized protein</fullName>
    </submittedName>
</protein>
<reference evidence="1 2" key="1">
    <citation type="journal article" date="2019" name="Nat. Ecol. Evol.">
        <title>Megaphylogeny resolves global patterns of mushroom evolution.</title>
        <authorList>
            <person name="Varga T."/>
            <person name="Krizsan K."/>
            <person name="Foldi C."/>
            <person name="Dima B."/>
            <person name="Sanchez-Garcia M."/>
            <person name="Sanchez-Ramirez S."/>
            <person name="Szollosi G.J."/>
            <person name="Szarkandi J.G."/>
            <person name="Papp V."/>
            <person name="Albert L."/>
            <person name="Andreopoulos W."/>
            <person name="Angelini C."/>
            <person name="Antonin V."/>
            <person name="Barry K.W."/>
            <person name="Bougher N.L."/>
            <person name="Buchanan P."/>
            <person name="Buyck B."/>
            <person name="Bense V."/>
            <person name="Catcheside P."/>
            <person name="Chovatia M."/>
            <person name="Cooper J."/>
            <person name="Damon W."/>
            <person name="Desjardin D."/>
            <person name="Finy P."/>
            <person name="Geml J."/>
            <person name="Haridas S."/>
            <person name="Hughes K."/>
            <person name="Justo A."/>
            <person name="Karasinski D."/>
            <person name="Kautmanova I."/>
            <person name="Kiss B."/>
            <person name="Kocsube S."/>
            <person name="Kotiranta H."/>
            <person name="LaButti K.M."/>
            <person name="Lechner B.E."/>
            <person name="Liimatainen K."/>
            <person name="Lipzen A."/>
            <person name="Lukacs Z."/>
            <person name="Mihaltcheva S."/>
            <person name="Morgado L.N."/>
            <person name="Niskanen T."/>
            <person name="Noordeloos M.E."/>
            <person name="Ohm R.A."/>
            <person name="Ortiz-Santana B."/>
            <person name="Ovrebo C."/>
            <person name="Racz N."/>
            <person name="Riley R."/>
            <person name="Savchenko A."/>
            <person name="Shiryaev A."/>
            <person name="Soop K."/>
            <person name="Spirin V."/>
            <person name="Szebenyi C."/>
            <person name="Tomsovsky M."/>
            <person name="Tulloss R.E."/>
            <person name="Uehling J."/>
            <person name="Grigoriev I.V."/>
            <person name="Vagvolgyi C."/>
            <person name="Papp T."/>
            <person name="Martin F.M."/>
            <person name="Miettinen O."/>
            <person name="Hibbett D.S."/>
            <person name="Nagy L.G."/>
        </authorList>
    </citation>
    <scope>NUCLEOTIDE SEQUENCE [LARGE SCALE GENOMIC DNA]</scope>
    <source>
        <strain evidence="1 2">CBS 121175</strain>
    </source>
</reference>
<evidence type="ECO:0000313" key="2">
    <source>
        <dbReference type="Proteomes" id="UP000307440"/>
    </source>
</evidence>
<sequence length="82" mass="9283">MLWAERSRCSSYLLLPVICGDWTTEGLTFEYDILSRNRLQHACLHPLFSSSATTGKAGDYLKLQVRLLMARPGLKIKALRLS</sequence>
<evidence type="ECO:0000313" key="1">
    <source>
        <dbReference type="EMBL" id="TFK27606.1"/>
    </source>
</evidence>
<dbReference type="Proteomes" id="UP000307440">
    <property type="component" value="Unassembled WGS sequence"/>
</dbReference>
<dbReference type="AlphaFoldDB" id="A0A5C3L632"/>
<proteinExistence type="predicted"/>
<name>A0A5C3L632_COPMA</name>
<dbReference type="EMBL" id="ML210163">
    <property type="protein sequence ID" value="TFK27606.1"/>
    <property type="molecule type" value="Genomic_DNA"/>
</dbReference>
<gene>
    <name evidence="1" type="ORF">FA15DRAFT_160448</name>
</gene>
<organism evidence="1 2">
    <name type="scientific">Coprinopsis marcescibilis</name>
    <name type="common">Agaric fungus</name>
    <name type="synonym">Psathyrella marcescibilis</name>
    <dbReference type="NCBI Taxonomy" id="230819"/>
    <lineage>
        <taxon>Eukaryota</taxon>
        <taxon>Fungi</taxon>
        <taxon>Dikarya</taxon>
        <taxon>Basidiomycota</taxon>
        <taxon>Agaricomycotina</taxon>
        <taxon>Agaricomycetes</taxon>
        <taxon>Agaricomycetidae</taxon>
        <taxon>Agaricales</taxon>
        <taxon>Agaricineae</taxon>
        <taxon>Psathyrellaceae</taxon>
        <taxon>Coprinopsis</taxon>
    </lineage>
</organism>
<keyword evidence="2" id="KW-1185">Reference proteome</keyword>
<accession>A0A5C3L632</accession>